<dbReference type="AlphaFoldDB" id="A0A0B7NW99"/>
<keyword evidence="6" id="KW-0413">Isomerase</keyword>
<protein>
    <recommendedName>
        <fullName evidence="5">Ribose-5-phosphate isomerase</fullName>
        <ecNumber evidence="4">5.3.1.6</ecNumber>
    </recommendedName>
    <alternativeName>
        <fullName evidence="8">D-ribose-5-phosphate ketol-isomerase</fullName>
    </alternativeName>
    <alternativeName>
        <fullName evidence="7">Phosphoriboisomerase</fullName>
    </alternativeName>
</protein>
<dbReference type="Pfam" id="PF06026">
    <property type="entry name" value="Rib_5-P_isom_A"/>
    <property type="match status" value="1"/>
</dbReference>
<sequence>MRAGFQTICRQLSTQSAERGKKWAGYSAMKYLIESKPSVIGLGSGSTIVYAIEYLKMHQTEFAKNVICIPTSFQTRHLILESRLNLGSLDRYPSINVTIDGADEVDERLNAIKGGGACLFQERLVAQASRKFIIVADERKKSKQLGTKWTKGVPVEVIPMALNTVQWQLKRIFPTSLIKLRMATPTDKAGPVVTDNGNLILDCHFGPISDPGALYKEIKCLSGVLDVGLFCNMAERAFFGDNDRENAGEMITLF</sequence>
<dbReference type="PANTHER" id="PTHR11934:SF0">
    <property type="entry name" value="RIBOSE-5-PHOSPHATE ISOMERASE"/>
    <property type="match status" value="1"/>
</dbReference>
<evidence type="ECO:0000256" key="3">
    <source>
        <dbReference type="ARBA" id="ARBA00008088"/>
    </source>
</evidence>
<evidence type="ECO:0000256" key="4">
    <source>
        <dbReference type="ARBA" id="ARBA00011959"/>
    </source>
</evidence>
<comment type="catalytic activity">
    <reaction evidence="1">
        <text>aldehydo-D-ribose 5-phosphate = D-ribulose 5-phosphate</text>
        <dbReference type="Rhea" id="RHEA:14657"/>
        <dbReference type="ChEBI" id="CHEBI:58121"/>
        <dbReference type="ChEBI" id="CHEBI:58273"/>
        <dbReference type="EC" id="5.3.1.6"/>
    </reaction>
</comment>
<dbReference type="UniPathway" id="UPA00115">
    <property type="reaction ID" value="UER00412"/>
</dbReference>
<dbReference type="GO" id="GO:0009052">
    <property type="term" value="P:pentose-phosphate shunt, non-oxidative branch"/>
    <property type="evidence" value="ECO:0007669"/>
    <property type="project" value="InterPro"/>
</dbReference>
<dbReference type="Proteomes" id="UP000054107">
    <property type="component" value="Unassembled WGS sequence"/>
</dbReference>
<dbReference type="SUPFAM" id="SSF100950">
    <property type="entry name" value="NagB/RpiA/CoA transferase-like"/>
    <property type="match status" value="1"/>
</dbReference>
<proteinExistence type="inferred from homology"/>
<dbReference type="Gene3D" id="3.30.70.260">
    <property type="match status" value="1"/>
</dbReference>
<evidence type="ECO:0000313" key="9">
    <source>
        <dbReference type="EMBL" id="CEP19344.1"/>
    </source>
</evidence>
<dbReference type="GO" id="GO:0005737">
    <property type="term" value="C:cytoplasm"/>
    <property type="evidence" value="ECO:0007669"/>
    <property type="project" value="TreeGrafter"/>
</dbReference>
<dbReference type="PANTHER" id="PTHR11934">
    <property type="entry name" value="RIBOSE-5-PHOSPHATE ISOMERASE"/>
    <property type="match status" value="1"/>
</dbReference>
<dbReference type="NCBIfam" id="TIGR00021">
    <property type="entry name" value="rpiA"/>
    <property type="match status" value="1"/>
</dbReference>
<evidence type="ECO:0000256" key="8">
    <source>
        <dbReference type="ARBA" id="ARBA00032273"/>
    </source>
</evidence>
<dbReference type="CDD" id="cd01398">
    <property type="entry name" value="RPI_A"/>
    <property type="match status" value="1"/>
</dbReference>
<dbReference type="STRING" id="35722.A0A0B7NW99"/>
<accession>A0A0B7NW99</accession>
<dbReference type="FunFam" id="3.30.70.260:FF:000018">
    <property type="entry name" value="Ribose-5-phosphate isomerase A"/>
    <property type="match status" value="1"/>
</dbReference>
<evidence type="ECO:0000256" key="1">
    <source>
        <dbReference type="ARBA" id="ARBA00001713"/>
    </source>
</evidence>
<evidence type="ECO:0000256" key="6">
    <source>
        <dbReference type="ARBA" id="ARBA00023235"/>
    </source>
</evidence>
<evidence type="ECO:0000256" key="5">
    <source>
        <dbReference type="ARBA" id="ARBA00019150"/>
    </source>
</evidence>
<dbReference type="OrthoDB" id="1555531at2759"/>
<dbReference type="Gene3D" id="3.40.50.1360">
    <property type="match status" value="1"/>
</dbReference>
<dbReference type="InterPro" id="IPR037171">
    <property type="entry name" value="NagB/RpiA_transferase-like"/>
</dbReference>
<dbReference type="FunFam" id="3.40.50.1360:FF:000001">
    <property type="entry name" value="Ribose-5-phosphate isomerase A"/>
    <property type="match status" value="1"/>
</dbReference>
<dbReference type="GO" id="GO:0004751">
    <property type="term" value="F:ribose-5-phosphate isomerase activity"/>
    <property type="evidence" value="ECO:0007669"/>
    <property type="project" value="UniProtKB-EC"/>
</dbReference>
<keyword evidence="10" id="KW-1185">Reference proteome</keyword>
<dbReference type="NCBIfam" id="NF001924">
    <property type="entry name" value="PRK00702.1"/>
    <property type="match status" value="1"/>
</dbReference>
<name>A0A0B7NW99_9FUNG</name>
<comment type="pathway">
    <text evidence="2">Carbohydrate degradation; pentose phosphate pathway; D-ribose 5-phosphate from D-ribulose 5-phosphate (non-oxidative stage): step 1/1.</text>
</comment>
<gene>
    <name evidence="9" type="primary">PARPA_13659.1 scaffold 47024</name>
</gene>
<reference evidence="9 10" key="1">
    <citation type="submission" date="2014-09" db="EMBL/GenBank/DDBJ databases">
        <authorList>
            <person name="Ellenberger Sabrina"/>
        </authorList>
    </citation>
    <scope>NUCLEOTIDE SEQUENCE [LARGE SCALE GENOMIC DNA]</scope>
    <source>
        <strain evidence="9 10">CBS 412.66</strain>
    </source>
</reference>
<evidence type="ECO:0000256" key="7">
    <source>
        <dbReference type="ARBA" id="ARBA00029734"/>
    </source>
</evidence>
<dbReference type="EC" id="5.3.1.6" evidence="4"/>
<comment type="similarity">
    <text evidence="3">Belongs to the ribose 5-phosphate isomerase family.</text>
</comment>
<dbReference type="SUPFAM" id="SSF75445">
    <property type="entry name" value="D-ribose-5-phosphate isomerase (RpiA), lid domain"/>
    <property type="match status" value="1"/>
</dbReference>
<dbReference type="GO" id="GO:0006014">
    <property type="term" value="P:D-ribose metabolic process"/>
    <property type="evidence" value="ECO:0007669"/>
    <property type="project" value="TreeGrafter"/>
</dbReference>
<evidence type="ECO:0000256" key="2">
    <source>
        <dbReference type="ARBA" id="ARBA00004988"/>
    </source>
</evidence>
<dbReference type="InterPro" id="IPR004788">
    <property type="entry name" value="Ribose5P_isomerase_type_A"/>
</dbReference>
<organism evidence="9 10">
    <name type="scientific">Parasitella parasitica</name>
    <dbReference type="NCBI Taxonomy" id="35722"/>
    <lineage>
        <taxon>Eukaryota</taxon>
        <taxon>Fungi</taxon>
        <taxon>Fungi incertae sedis</taxon>
        <taxon>Mucoromycota</taxon>
        <taxon>Mucoromycotina</taxon>
        <taxon>Mucoromycetes</taxon>
        <taxon>Mucorales</taxon>
        <taxon>Mucorineae</taxon>
        <taxon>Mucoraceae</taxon>
        <taxon>Parasitella</taxon>
    </lineage>
</organism>
<dbReference type="EMBL" id="LN734024">
    <property type="protein sequence ID" value="CEP19344.1"/>
    <property type="molecule type" value="Genomic_DNA"/>
</dbReference>
<evidence type="ECO:0000313" key="10">
    <source>
        <dbReference type="Proteomes" id="UP000054107"/>
    </source>
</evidence>